<dbReference type="Pfam" id="PF00496">
    <property type="entry name" value="SBP_bac_5"/>
    <property type="match status" value="1"/>
</dbReference>
<comment type="similarity">
    <text evidence="2">Belongs to the bacterial solute-binding protein 5 family.</text>
</comment>
<evidence type="ECO:0000259" key="5">
    <source>
        <dbReference type="Pfam" id="PF00496"/>
    </source>
</evidence>
<dbReference type="InterPro" id="IPR000914">
    <property type="entry name" value="SBP_5_dom"/>
</dbReference>
<dbReference type="InterPro" id="IPR039424">
    <property type="entry name" value="SBP_5"/>
</dbReference>
<gene>
    <name evidence="6" type="ORF">METZ01_LOCUS318722</name>
</gene>
<sequence>VVKKVPQSANRVAILLSGGAQFSEHLTPKEYDSLSRSKNVSVVGVKGNENMFMILNFKSPPFDNPLVRQAIAHAVPYDRIIDTSYFGKAHKWLGVVPSTYPGFHVASTQYDYNPEKAKALLAEAGYPGGEGLEAFPDSFKLTYMLERESEMGPTATILHTALREIGINVELNPIPQAQYGDRELVKKDLPMGLTAHIKPIGVDAAYGTLLSYVSANKGGILNSANYSSDMVDGTLYGSLAEGNNDKRNEMLAAIQEQLMADLVVIPILEFRTHWATAASVTGVVWHPDNALRLHDLKPAK</sequence>
<organism evidence="6">
    <name type="scientific">marine metagenome</name>
    <dbReference type="NCBI Taxonomy" id="408172"/>
    <lineage>
        <taxon>unclassified sequences</taxon>
        <taxon>metagenomes</taxon>
        <taxon>ecological metagenomes</taxon>
    </lineage>
</organism>
<dbReference type="Gene3D" id="3.10.105.10">
    <property type="entry name" value="Dipeptide-binding Protein, Domain 3"/>
    <property type="match status" value="1"/>
</dbReference>
<feature type="domain" description="Solute-binding protein family 5" evidence="5">
    <location>
        <begin position="2"/>
        <end position="198"/>
    </location>
</feature>
<proteinExistence type="inferred from homology"/>
<reference evidence="6" key="1">
    <citation type="submission" date="2018-05" db="EMBL/GenBank/DDBJ databases">
        <authorList>
            <person name="Lanie J.A."/>
            <person name="Ng W.-L."/>
            <person name="Kazmierczak K.M."/>
            <person name="Andrzejewski T.M."/>
            <person name="Davidsen T.M."/>
            <person name="Wayne K.J."/>
            <person name="Tettelin H."/>
            <person name="Glass J.I."/>
            <person name="Rusch D."/>
            <person name="Podicherti R."/>
            <person name="Tsui H.-C.T."/>
            <person name="Winkler M.E."/>
        </authorList>
    </citation>
    <scope>NUCLEOTIDE SEQUENCE</scope>
</reference>
<dbReference type="PANTHER" id="PTHR30290:SF10">
    <property type="entry name" value="PERIPLASMIC OLIGOPEPTIDE-BINDING PROTEIN-RELATED"/>
    <property type="match status" value="1"/>
</dbReference>
<keyword evidence="4" id="KW-0732">Signal</keyword>
<keyword evidence="3" id="KW-0813">Transport</keyword>
<dbReference type="AlphaFoldDB" id="A0A382NZE5"/>
<evidence type="ECO:0000256" key="3">
    <source>
        <dbReference type="ARBA" id="ARBA00022448"/>
    </source>
</evidence>
<evidence type="ECO:0000256" key="1">
    <source>
        <dbReference type="ARBA" id="ARBA00004196"/>
    </source>
</evidence>
<dbReference type="SUPFAM" id="SSF53850">
    <property type="entry name" value="Periplasmic binding protein-like II"/>
    <property type="match status" value="1"/>
</dbReference>
<evidence type="ECO:0000256" key="2">
    <source>
        <dbReference type="ARBA" id="ARBA00005695"/>
    </source>
</evidence>
<evidence type="ECO:0000313" key="6">
    <source>
        <dbReference type="EMBL" id="SVC65868.1"/>
    </source>
</evidence>
<accession>A0A382NZE5</accession>
<dbReference type="GO" id="GO:1904680">
    <property type="term" value="F:peptide transmembrane transporter activity"/>
    <property type="evidence" value="ECO:0007669"/>
    <property type="project" value="TreeGrafter"/>
</dbReference>
<dbReference type="PANTHER" id="PTHR30290">
    <property type="entry name" value="PERIPLASMIC BINDING COMPONENT OF ABC TRANSPORTER"/>
    <property type="match status" value="1"/>
</dbReference>
<feature type="non-terminal residue" evidence="6">
    <location>
        <position position="1"/>
    </location>
</feature>
<comment type="subcellular location">
    <subcellularLocation>
        <location evidence="1">Cell envelope</location>
    </subcellularLocation>
</comment>
<dbReference type="EMBL" id="UINC01103462">
    <property type="protein sequence ID" value="SVC65868.1"/>
    <property type="molecule type" value="Genomic_DNA"/>
</dbReference>
<name>A0A382NZE5_9ZZZZ</name>
<evidence type="ECO:0000256" key="4">
    <source>
        <dbReference type="ARBA" id="ARBA00022729"/>
    </source>
</evidence>
<protein>
    <recommendedName>
        <fullName evidence="5">Solute-binding protein family 5 domain-containing protein</fullName>
    </recommendedName>
</protein>
<dbReference type="GO" id="GO:0030313">
    <property type="term" value="C:cell envelope"/>
    <property type="evidence" value="ECO:0007669"/>
    <property type="project" value="UniProtKB-SubCell"/>
</dbReference>
<dbReference type="GO" id="GO:0015833">
    <property type="term" value="P:peptide transport"/>
    <property type="evidence" value="ECO:0007669"/>
    <property type="project" value="TreeGrafter"/>
</dbReference>
<dbReference type="Gene3D" id="3.40.190.10">
    <property type="entry name" value="Periplasmic binding protein-like II"/>
    <property type="match status" value="1"/>
</dbReference>